<feature type="compositionally biased region" description="Pro residues" evidence="1">
    <location>
        <begin position="126"/>
        <end position="148"/>
    </location>
</feature>
<feature type="compositionally biased region" description="Basic and acidic residues" evidence="1">
    <location>
        <begin position="97"/>
        <end position="110"/>
    </location>
</feature>
<protein>
    <submittedName>
        <fullName evidence="2">Uncharacterized protein</fullName>
    </submittedName>
</protein>
<reference evidence="2" key="1">
    <citation type="submission" date="2015-12" db="EMBL/GenBank/DDBJ databases">
        <authorList>
            <person name="Shamseldin A."/>
            <person name="Moawad H."/>
            <person name="Abd El-Rahim W.M."/>
            <person name="Sadowsky M.J."/>
        </authorList>
    </citation>
    <scope>NUCLEOTIDE SEQUENCE</scope>
    <source>
        <strain evidence="2">WHH01</strain>
    </source>
</reference>
<feature type="compositionally biased region" description="Basic and acidic residues" evidence="1">
    <location>
        <begin position="62"/>
        <end position="79"/>
    </location>
</feature>
<evidence type="ECO:0000313" key="2">
    <source>
        <dbReference type="EMBL" id="ANR76361.1"/>
    </source>
</evidence>
<organism evidence="2">
    <name type="scientific">Skeletonema virus LDF-2015a</name>
    <dbReference type="NCBI Taxonomy" id="1769778"/>
    <lineage>
        <taxon>Viruses</taxon>
    </lineage>
</organism>
<accession>A0A1B1IHW7</accession>
<proteinExistence type="predicted"/>
<dbReference type="EMBL" id="KU382255">
    <property type="protein sequence ID" value="ANR76361.1"/>
    <property type="molecule type" value="Genomic_DNA"/>
</dbReference>
<evidence type="ECO:0000256" key="1">
    <source>
        <dbReference type="SAM" id="MobiDB-lite"/>
    </source>
</evidence>
<sequence>MTTMTVNLLDDRSVETALRVLTGLGAGPVVTRDTEPTDLRQIADTAPDAAPMEQPEPSGDEPDPKKEDIHGLTWREDIHSNPPSMNSDGSWRAKRGKKDEYEAAIKERAQQHAAEAGQTMTEQPAAPAPTTPAMPGMPQPAAPAPTTPAAPIDYDTMARRFMDMLQSGAIQDYTAVYQALGIDYTQLETNQTMIARLWHYMEALGNGETHDASVRHAMGS</sequence>
<name>A0A1B1IHW7_9VIRU</name>
<feature type="region of interest" description="Disordered" evidence="1">
    <location>
        <begin position="27"/>
        <end position="151"/>
    </location>
</feature>
<gene>
    <name evidence="2" type="ORF">AUR56_00016</name>
</gene>